<sequence>MFVRQDRCMFSLRQNVSSSPISRPAESLYGCECDRPDLAEFKWIHTCLAPMPGAVEVLDVADTVGSRGCCAKKMRNIKG</sequence>
<name>A0AAV4JXL7_9GAST</name>
<protein>
    <submittedName>
        <fullName evidence="1">Uncharacterized protein</fullName>
    </submittedName>
</protein>
<organism evidence="1 2">
    <name type="scientific">Elysia marginata</name>
    <dbReference type="NCBI Taxonomy" id="1093978"/>
    <lineage>
        <taxon>Eukaryota</taxon>
        <taxon>Metazoa</taxon>
        <taxon>Spiralia</taxon>
        <taxon>Lophotrochozoa</taxon>
        <taxon>Mollusca</taxon>
        <taxon>Gastropoda</taxon>
        <taxon>Heterobranchia</taxon>
        <taxon>Euthyneura</taxon>
        <taxon>Panpulmonata</taxon>
        <taxon>Sacoglossa</taxon>
        <taxon>Placobranchoidea</taxon>
        <taxon>Plakobranchidae</taxon>
        <taxon>Elysia</taxon>
    </lineage>
</organism>
<evidence type="ECO:0000313" key="1">
    <source>
        <dbReference type="EMBL" id="GFS27543.1"/>
    </source>
</evidence>
<comment type="caution">
    <text evidence="1">The sequence shown here is derived from an EMBL/GenBank/DDBJ whole genome shotgun (WGS) entry which is preliminary data.</text>
</comment>
<accession>A0AAV4JXL7</accession>
<gene>
    <name evidence="1" type="ORF">ElyMa_005279800</name>
</gene>
<evidence type="ECO:0000313" key="2">
    <source>
        <dbReference type="Proteomes" id="UP000762676"/>
    </source>
</evidence>
<reference evidence="1 2" key="1">
    <citation type="journal article" date="2021" name="Elife">
        <title>Chloroplast acquisition without the gene transfer in kleptoplastic sea slugs, Plakobranchus ocellatus.</title>
        <authorList>
            <person name="Maeda T."/>
            <person name="Takahashi S."/>
            <person name="Yoshida T."/>
            <person name="Shimamura S."/>
            <person name="Takaki Y."/>
            <person name="Nagai Y."/>
            <person name="Toyoda A."/>
            <person name="Suzuki Y."/>
            <person name="Arimoto A."/>
            <person name="Ishii H."/>
            <person name="Satoh N."/>
            <person name="Nishiyama T."/>
            <person name="Hasebe M."/>
            <person name="Maruyama T."/>
            <person name="Minagawa J."/>
            <person name="Obokata J."/>
            <person name="Shigenobu S."/>
        </authorList>
    </citation>
    <scope>NUCLEOTIDE SEQUENCE [LARGE SCALE GENOMIC DNA]</scope>
</reference>
<dbReference type="AlphaFoldDB" id="A0AAV4JXL7"/>
<keyword evidence="2" id="KW-1185">Reference proteome</keyword>
<proteinExistence type="predicted"/>
<dbReference type="Proteomes" id="UP000762676">
    <property type="component" value="Unassembled WGS sequence"/>
</dbReference>
<dbReference type="EMBL" id="BMAT01010532">
    <property type="protein sequence ID" value="GFS27543.1"/>
    <property type="molecule type" value="Genomic_DNA"/>
</dbReference>